<organism evidence="1 2">
    <name type="scientific">Gracilariopsis chorda</name>
    <dbReference type="NCBI Taxonomy" id="448386"/>
    <lineage>
        <taxon>Eukaryota</taxon>
        <taxon>Rhodophyta</taxon>
        <taxon>Florideophyceae</taxon>
        <taxon>Rhodymeniophycidae</taxon>
        <taxon>Gracilariales</taxon>
        <taxon>Gracilariaceae</taxon>
        <taxon>Gracilariopsis</taxon>
    </lineage>
</organism>
<gene>
    <name evidence="1" type="ORF">BWQ96_04750</name>
</gene>
<accession>A0A2V3ITM6</accession>
<dbReference type="OrthoDB" id="10409771at2759"/>
<sequence>MPSSSYSEDELKLLRYTPMSPHLDPRCGPTYNHSASVINSNSSDSIVSQNVSSTAKCHNTKPIILFANYDKRSTKPQFVVPTPSLDDPVAVKWRHSPHAFRAFRHDSSLAQWTRYGRTIACFNLYPAKEHDLQINHLIWNAAQRGEYCPSDGNLLLHNNILSLSMPREFFHFLRSVSEEELKQSMLEVLALIAEDEDAEGLSLMKSELEPSIWEDLTLYIRACETPSCRMDVRSKEGRKLMTAVESLLRFCYLSPWKIDIYASYISPMELNGMLQCMEKNMNVFENDLDSMQYSRDRRLVRSHARRPVSSSCPTSHYFVSSRSNFLTVRNCIFWKMFQDWRRYRMVLVQFLGLSPSDAVQIMVDSISRGTQDRAWERAETVLACSMVDGNLFSQLPKEVVFSTIAPYVLYFSSIS</sequence>
<dbReference type="AlphaFoldDB" id="A0A2V3ITM6"/>
<protein>
    <submittedName>
        <fullName evidence="1">Uncharacterized protein</fullName>
    </submittedName>
</protein>
<dbReference type="EMBL" id="NBIV01000060">
    <property type="protein sequence ID" value="PXF45452.1"/>
    <property type="molecule type" value="Genomic_DNA"/>
</dbReference>
<comment type="caution">
    <text evidence="1">The sequence shown here is derived from an EMBL/GenBank/DDBJ whole genome shotgun (WGS) entry which is preliminary data.</text>
</comment>
<dbReference type="Proteomes" id="UP000247409">
    <property type="component" value="Unassembled WGS sequence"/>
</dbReference>
<proteinExistence type="predicted"/>
<reference evidence="1 2" key="1">
    <citation type="journal article" date="2018" name="Mol. Biol. Evol.">
        <title>Analysis of the draft genome of the red seaweed Gracilariopsis chorda provides insights into genome size evolution in Rhodophyta.</title>
        <authorList>
            <person name="Lee J."/>
            <person name="Yang E.C."/>
            <person name="Graf L."/>
            <person name="Yang J.H."/>
            <person name="Qiu H."/>
            <person name="Zel Zion U."/>
            <person name="Chan C.X."/>
            <person name="Stephens T.G."/>
            <person name="Weber A.P.M."/>
            <person name="Boo G.H."/>
            <person name="Boo S.M."/>
            <person name="Kim K.M."/>
            <person name="Shin Y."/>
            <person name="Jung M."/>
            <person name="Lee S.J."/>
            <person name="Yim H.S."/>
            <person name="Lee J.H."/>
            <person name="Bhattacharya D."/>
            <person name="Yoon H.S."/>
        </authorList>
    </citation>
    <scope>NUCLEOTIDE SEQUENCE [LARGE SCALE GENOMIC DNA]</scope>
    <source>
        <strain evidence="1 2">SKKU-2015</strain>
        <tissue evidence="1">Whole body</tissue>
    </source>
</reference>
<keyword evidence="2" id="KW-1185">Reference proteome</keyword>
<evidence type="ECO:0000313" key="2">
    <source>
        <dbReference type="Proteomes" id="UP000247409"/>
    </source>
</evidence>
<name>A0A2V3ITM6_9FLOR</name>
<evidence type="ECO:0000313" key="1">
    <source>
        <dbReference type="EMBL" id="PXF45452.1"/>
    </source>
</evidence>